<feature type="non-terminal residue" evidence="1">
    <location>
        <position position="60"/>
    </location>
</feature>
<protein>
    <submittedName>
        <fullName evidence="1">Uncharacterized protein</fullName>
    </submittedName>
</protein>
<dbReference type="SUPFAM" id="SSF53335">
    <property type="entry name" value="S-adenosyl-L-methionine-dependent methyltransferases"/>
    <property type="match status" value="1"/>
</dbReference>
<comment type="caution">
    <text evidence="1">The sequence shown here is derived from an EMBL/GenBank/DDBJ whole genome shotgun (WGS) entry which is preliminary data.</text>
</comment>
<evidence type="ECO:0000313" key="2">
    <source>
        <dbReference type="Proteomes" id="UP000230384"/>
    </source>
</evidence>
<name>A0A2M8GFT9_9BACT</name>
<dbReference type="InterPro" id="IPR029063">
    <property type="entry name" value="SAM-dependent_MTases_sf"/>
</dbReference>
<dbReference type="EMBL" id="PFQN01000049">
    <property type="protein sequence ID" value="PJC76185.1"/>
    <property type="molecule type" value="Genomic_DNA"/>
</dbReference>
<gene>
    <name evidence="1" type="ORF">CO010_03165</name>
</gene>
<dbReference type="AlphaFoldDB" id="A0A2M8GFT9"/>
<proteinExistence type="predicted"/>
<sequence length="60" mass="7101">MKFKDFKNYIFLHTFVNKPIYFNSLRYLVTGSQKSLKDFVRNTLKTYHCRSVLDICCGTG</sequence>
<organism evidence="1 2">
    <name type="scientific">Candidatus Shapirobacteria bacterium CG_4_8_14_3_um_filter_39_11</name>
    <dbReference type="NCBI Taxonomy" id="1974875"/>
    <lineage>
        <taxon>Bacteria</taxon>
        <taxon>Candidatus Shapironibacteriota</taxon>
    </lineage>
</organism>
<evidence type="ECO:0000313" key="1">
    <source>
        <dbReference type="EMBL" id="PJC76185.1"/>
    </source>
</evidence>
<reference evidence="2" key="1">
    <citation type="submission" date="2017-09" db="EMBL/GenBank/DDBJ databases">
        <title>Depth-based differentiation of microbial function through sediment-hosted aquifers and enrichment of novel symbionts in the deep terrestrial subsurface.</title>
        <authorList>
            <person name="Probst A.J."/>
            <person name="Ladd B."/>
            <person name="Jarett J.K."/>
            <person name="Geller-Mcgrath D.E."/>
            <person name="Sieber C.M.K."/>
            <person name="Emerson J.B."/>
            <person name="Anantharaman K."/>
            <person name="Thomas B.C."/>
            <person name="Malmstrom R."/>
            <person name="Stieglmeier M."/>
            <person name="Klingl A."/>
            <person name="Woyke T."/>
            <person name="Ryan C.M."/>
            <person name="Banfield J.F."/>
        </authorList>
    </citation>
    <scope>NUCLEOTIDE SEQUENCE [LARGE SCALE GENOMIC DNA]</scope>
</reference>
<dbReference type="Proteomes" id="UP000230384">
    <property type="component" value="Unassembled WGS sequence"/>
</dbReference>
<accession>A0A2M8GFT9</accession>